<dbReference type="Proteomes" id="UP000005627">
    <property type="component" value="Chromosome 1"/>
</dbReference>
<comment type="similarity">
    <text evidence="2">Belongs to the MAK10 family.</text>
</comment>
<evidence type="ECO:0000259" key="5">
    <source>
        <dbReference type="Pfam" id="PF25789"/>
    </source>
</evidence>
<evidence type="ECO:0000313" key="6">
    <source>
        <dbReference type="EMBL" id="CCE89717.1"/>
    </source>
</evidence>
<dbReference type="GO" id="GO:0031417">
    <property type="term" value="C:NatC complex"/>
    <property type="evidence" value="ECO:0007669"/>
    <property type="project" value="EnsemblFungi"/>
</dbReference>
<evidence type="ECO:0000313" key="7">
    <source>
        <dbReference type="Proteomes" id="UP000005627"/>
    </source>
</evidence>
<evidence type="ECO:0000259" key="4">
    <source>
        <dbReference type="Pfam" id="PF04112"/>
    </source>
</evidence>
<dbReference type="GeneID" id="11503139"/>
<protein>
    <submittedName>
        <fullName evidence="6">Uncharacterized protein</fullName>
    </submittedName>
</protein>
<dbReference type="Pfam" id="PF25789">
    <property type="entry name" value="TPR_NAA35"/>
    <property type="match status" value="1"/>
</dbReference>
<sequence length="773" mass="89147">MPLEDQLEKLDISDTSYGSMTAEIETLRDEDGEPMEELVDITQMFFDLGRDLSPHTIIKDPGFNLFEGTHSLEVNNEKLDSSLISLTDEERQFDCNLAYGDDELLRLKHVTAIVDLLTRFLVSWLNEYQTLPTTVLSCRYVEHLLIESSKAGRLTYLHSGDPLYDQVLCDAIYGICYFAKFVQKLLKAGVIFEEEDLNFNGMGLDFLSYFEEQQVIVDRLHRSIEFVESSQGDKGTFLSRLLRIIICLVKMEDHLELYSADVTRLDELIEESRYLDEHDVSQEYTPPPGCFSMSIQKRLSNRFPPKHLVVPNWNYKGFSTMAQDLKIVLKVNDAATMLEAAQLAQYFNKLTQRHVIARALFPLYFIRDDQTILGKYSTLDCIHMHLREFSAMSTTISKQSPQELEPILQEAMNVLFEWYQNTAQNTSRYRQGYNRQLLLWDALHAQMETTEFELAQRGIADQTMGQQGRIPFMPYSSWAFSMKVTAMLDYVTKGFDLDVYKPFESFSMFWYAYYLSYNLEACLENVQQFIDSKINSIHGLAKKIKKVKTIEKKNELKAQHRHLMDTEMEQLRTNKRYLSYLFMNTAIIKSLSLAQVFQFSILRYLGIIDTNSPAKSKFTSDRLLHDLRFKPFSSIGVPDVLTYETLQSTLREFSIEGTMSSVKLENARQCMDKELQSASNAIETIKKCISAGDNNGLIVTGTRLVKEEALDYYNHLQVSVEAIIANSTTISSHLKSLKSAEWKHRHEVRLNVPKGGSPFFPLLELIEKVDRKK</sequence>
<dbReference type="InterPro" id="IPR057983">
    <property type="entry name" value="NAA35-like_N"/>
</dbReference>
<gene>
    <name evidence="6" type="primary">TDEL0A03850</name>
    <name evidence="6" type="ORF">TDEL_0A03850</name>
</gene>
<dbReference type="STRING" id="1076872.G8ZM73"/>
<evidence type="ECO:0000256" key="3">
    <source>
        <dbReference type="ARBA" id="ARBA00022490"/>
    </source>
</evidence>
<dbReference type="InterPro" id="IPR057982">
    <property type="entry name" value="TPR_NAA35"/>
</dbReference>
<dbReference type="GO" id="GO:0004596">
    <property type="term" value="F:protein-N-terminal amino-acid acetyltransferase activity"/>
    <property type="evidence" value="ECO:0007669"/>
    <property type="project" value="EnsemblFungi"/>
</dbReference>
<dbReference type="InParanoid" id="G8ZM73"/>
<dbReference type="HOGENOM" id="CLU_022669_1_0_1"/>
<feature type="domain" description="NAA35-like N-terminal" evidence="4">
    <location>
        <begin position="55"/>
        <end position="216"/>
    </location>
</feature>
<feature type="domain" description="NAA35-like TPR repeats" evidence="5">
    <location>
        <begin position="328"/>
        <end position="684"/>
    </location>
</feature>
<evidence type="ECO:0000256" key="1">
    <source>
        <dbReference type="ARBA" id="ARBA00004496"/>
    </source>
</evidence>
<comment type="subcellular location">
    <subcellularLocation>
        <location evidence="1">Cytoplasm</location>
    </subcellularLocation>
</comment>
<keyword evidence="3" id="KW-0963">Cytoplasm</keyword>
<organism evidence="6 7">
    <name type="scientific">Torulaspora delbrueckii</name>
    <name type="common">Yeast</name>
    <name type="synonym">Candida colliculosa</name>
    <dbReference type="NCBI Taxonomy" id="4950"/>
    <lineage>
        <taxon>Eukaryota</taxon>
        <taxon>Fungi</taxon>
        <taxon>Dikarya</taxon>
        <taxon>Ascomycota</taxon>
        <taxon>Saccharomycotina</taxon>
        <taxon>Saccharomycetes</taxon>
        <taxon>Saccharomycetales</taxon>
        <taxon>Saccharomycetaceae</taxon>
        <taxon>Torulaspora</taxon>
    </lineage>
</organism>
<dbReference type="FunCoup" id="G8ZM73">
    <property type="interactions" value="665"/>
</dbReference>
<dbReference type="eggNOG" id="KOG2343">
    <property type="taxonomic scope" value="Eukaryota"/>
</dbReference>
<dbReference type="PANTHER" id="PTHR21373">
    <property type="entry name" value="GLUCOSE REPRESSIBLE PROTEIN MAK10"/>
    <property type="match status" value="1"/>
</dbReference>
<reference evidence="6 7" key="1">
    <citation type="journal article" date="2011" name="Proc. Natl. Acad. Sci. U.S.A.">
        <title>Evolutionary erosion of yeast sex chromosomes by mating-type switching accidents.</title>
        <authorList>
            <person name="Gordon J.L."/>
            <person name="Armisen D."/>
            <person name="Proux-Wera E."/>
            <person name="Oheigeartaigh S.S."/>
            <person name="Byrne K.P."/>
            <person name="Wolfe K.H."/>
        </authorList>
    </citation>
    <scope>NUCLEOTIDE SEQUENCE [LARGE SCALE GENOMIC DNA]</scope>
    <source>
        <strain evidence="7">ATCC 10662 / CBS 1146 / NBRC 0425 / NCYC 2629 / NRRL Y-866</strain>
    </source>
</reference>
<dbReference type="Pfam" id="PF04112">
    <property type="entry name" value="Mak10"/>
    <property type="match status" value="1"/>
</dbReference>
<dbReference type="OrthoDB" id="269405at2759"/>
<dbReference type="AlphaFoldDB" id="G8ZM73"/>
<dbReference type="KEGG" id="tdl:TDEL_0A03850"/>
<dbReference type="PANTHER" id="PTHR21373:SF0">
    <property type="entry name" value="N-ALPHA-ACETYLTRANSFERASE 35, NATC AUXILIARY SUBUNIT"/>
    <property type="match status" value="1"/>
</dbReference>
<dbReference type="RefSeq" id="XP_003678928.1">
    <property type="nucleotide sequence ID" value="XM_003678880.1"/>
</dbReference>
<name>G8ZM73_TORDE</name>
<dbReference type="InterPro" id="IPR007244">
    <property type="entry name" value="Naa35_N"/>
</dbReference>
<proteinExistence type="inferred from homology"/>
<keyword evidence="7" id="KW-1185">Reference proteome</keyword>
<accession>G8ZM73</accession>
<dbReference type="GO" id="GO:0016236">
    <property type="term" value="P:macroautophagy"/>
    <property type="evidence" value="ECO:0007669"/>
    <property type="project" value="EnsemblFungi"/>
</dbReference>
<evidence type="ECO:0000256" key="2">
    <source>
        <dbReference type="ARBA" id="ARBA00006289"/>
    </source>
</evidence>
<dbReference type="EMBL" id="HE616742">
    <property type="protein sequence ID" value="CCE89717.1"/>
    <property type="molecule type" value="Genomic_DNA"/>
</dbReference>